<proteinExistence type="predicted"/>
<reference evidence="2 3" key="1">
    <citation type="submission" date="2018-10" db="EMBL/GenBank/DDBJ databases">
        <title>Sphingobacterium sp. M05W1-28.</title>
        <authorList>
            <person name="Cai H."/>
        </authorList>
    </citation>
    <scope>NUCLEOTIDE SEQUENCE [LARGE SCALE GENOMIC DNA]</scope>
    <source>
        <strain evidence="2 3">M05W1-28</strain>
    </source>
</reference>
<comment type="caution">
    <text evidence="2">The sequence shown here is derived from an EMBL/GenBank/DDBJ whole genome shotgun (WGS) entry which is preliminary data.</text>
</comment>
<protein>
    <recommendedName>
        <fullName evidence="4">Secreted protein</fullName>
    </recommendedName>
</protein>
<keyword evidence="3" id="KW-1185">Reference proteome</keyword>
<dbReference type="Proteomes" id="UP000282423">
    <property type="component" value="Unassembled WGS sequence"/>
</dbReference>
<evidence type="ECO:0008006" key="4">
    <source>
        <dbReference type="Google" id="ProtNLM"/>
    </source>
</evidence>
<feature type="region of interest" description="Disordered" evidence="1">
    <location>
        <begin position="240"/>
        <end position="259"/>
    </location>
</feature>
<evidence type="ECO:0000256" key="1">
    <source>
        <dbReference type="SAM" id="MobiDB-lite"/>
    </source>
</evidence>
<dbReference type="OrthoDB" id="128043at2"/>
<accession>A0A420VY72</accession>
<dbReference type="EMBL" id="RBWS01000009">
    <property type="protein sequence ID" value="RKO71272.1"/>
    <property type="molecule type" value="Genomic_DNA"/>
</dbReference>
<gene>
    <name evidence="2" type="ORF">D7322_13820</name>
</gene>
<name>A0A420VY72_9SPHI</name>
<evidence type="ECO:0000313" key="2">
    <source>
        <dbReference type="EMBL" id="RKO71272.1"/>
    </source>
</evidence>
<organism evidence="2 3">
    <name type="scientific">Sphingobacterium puteale</name>
    <dbReference type="NCBI Taxonomy" id="2420510"/>
    <lineage>
        <taxon>Bacteria</taxon>
        <taxon>Pseudomonadati</taxon>
        <taxon>Bacteroidota</taxon>
        <taxon>Sphingobacteriia</taxon>
        <taxon>Sphingobacteriales</taxon>
        <taxon>Sphingobacteriaceae</taxon>
        <taxon>Sphingobacterium</taxon>
    </lineage>
</organism>
<dbReference type="AlphaFoldDB" id="A0A420VY72"/>
<sequence>MDLKAVNAENAVAYKVQLTTSPQNVEAGKPTQLTLAVKQNEKIVPLDISHEMKLHLMVVSEDLNWFRHVHPEEQKDGAYAMMETFPTGGKYLLFSDFKPSGGEQTLNKQEIEVGGKISPVNNDISTKYTSKVDGFTLTLLNGSDFKTNKTQHLEISIEKDGKKLIEKDLQQYLGASAHIVMIGKVGKEFLHIHPVSDSRFPVFAQTKIEKAGVYRMWAQFKIEGKVHTADFTVDVTEGKKGENEEKSHAHHPVFTPRQQ</sequence>
<evidence type="ECO:0000313" key="3">
    <source>
        <dbReference type="Proteomes" id="UP000282423"/>
    </source>
</evidence>